<accession>A0A6P9EB67</accession>
<proteinExistence type="predicted"/>
<dbReference type="SUPFAM" id="SSF53098">
    <property type="entry name" value="Ribonuclease H-like"/>
    <property type="match status" value="1"/>
</dbReference>
<dbReference type="InParanoid" id="A0A6P9EB67"/>
<dbReference type="InterPro" id="IPR012337">
    <property type="entry name" value="RNaseH-like_sf"/>
</dbReference>
<name>A0A6P9EB67_JUGRE</name>
<dbReference type="KEGG" id="jre:118348036"/>
<sequence>MSEISSRASEWAIDIIKYLNANELPEDMWKVKKIKNKPTRFILTDKTLYKRGYSVPLLSSDINPPGHQQSNMQVEATNKTLLRILKKKLDDKKRTWAEELPRVLWTYRTTIRTSTGETHFALTYGHETVDSIGMPTHKIQQFDQDSNGARLEEEQDLLEERRLEAEVRTTINKKRAKRCFNKRVRLRSFKVKDLMLKQVGITTRDEGKLGPRWESPYVVIANNRQGLYRLKDEQGRDLPHPRNAEHLQKFFC</sequence>
<evidence type="ECO:0000313" key="2">
    <source>
        <dbReference type="RefSeq" id="XP_035544664.1"/>
    </source>
</evidence>
<dbReference type="RefSeq" id="XP_035544664.1">
    <property type="nucleotide sequence ID" value="XM_035688771.1"/>
</dbReference>
<gene>
    <name evidence="2" type="primary">LOC118348036</name>
</gene>
<dbReference type="GeneID" id="118348036"/>
<dbReference type="InterPro" id="IPR036397">
    <property type="entry name" value="RNaseH_sf"/>
</dbReference>
<dbReference type="OrthoDB" id="1934939at2759"/>
<dbReference type="Gene3D" id="3.30.420.10">
    <property type="entry name" value="Ribonuclease H-like superfamily/Ribonuclease H"/>
    <property type="match status" value="1"/>
</dbReference>
<protein>
    <submittedName>
        <fullName evidence="2">Uncharacterized protein LOC118348036</fullName>
    </submittedName>
</protein>
<dbReference type="Proteomes" id="UP000235220">
    <property type="component" value="Chromosome 3"/>
</dbReference>
<organism evidence="1 2">
    <name type="scientific">Juglans regia</name>
    <name type="common">English walnut</name>
    <dbReference type="NCBI Taxonomy" id="51240"/>
    <lineage>
        <taxon>Eukaryota</taxon>
        <taxon>Viridiplantae</taxon>
        <taxon>Streptophyta</taxon>
        <taxon>Embryophyta</taxon>
        <taxon>Tracheophyta</taxon>
        <taxon>Spermatophyta</taxon>
        <taxon>Magnoliopsida</taxon>
        <taxon>eudicotyledons</taxon>
        <taxon>Gunneridae</taxon>
        <taxon>Pentapetalae</taxon>
        <taxon>rosids</taxon>
        <taxon>fabids</taxon>
        <taxon>Fagales</taxon>
        <taxon>Juglandaceae</taxon>
        <taxon>Juglans</taxon>
    </lineage>
</organism>
<dbReference type="PANTHER" id="PTHR48475">
    <property type="entry name" value="RIBONUCLEASE H"/>
    <property type="match status" value="1"/>
</dbReference>
<dbReference type="GO" id="GO:0003676">
    <property type="term" value="F:nucleic acid binding"/>
    <property type="evidence" value="ECO:0007669"/>
    <property type="project" value="InterPro"/>
</dbReference>
<dbReference type="AlphaFoldDB" id="A0A6P9EB67"/>
<keyword evidence="1" id="KW-1185">Reference proteome</keyword>
<evidence type="ECO:0000313" key="1">
    <source>
        <dbReference type="Proteomes" id="UP000235220"/>
    </source>
</evidence>
<reference evidence="2" key="1">
    <citation type="submission" date="2025-08" db="UniProtKB">
        <authorList>
            <consortium name="RefSeq"/>
        </authorList>
    </citation>
    <scope>IDENTIFICATION</scope>
    <source>
        <tissue evidence="2">Leaves</tissue>
    </source>
</reference>
<dbReference type="PANTHER" id="PTHR48475:SF2">
    <property type="entry name" value="RIBONUCLEASE H"/>
    <property type="match status" value="1"/>
</dbReference>